<feature type="region of interest" description="Disordered" evidence="1">
    <location>
        <begin position="144"/>
        <end position="184"/>
    </location>
</feature>
<dbReference type="AlphaFoldDB" id="A0A1F6EIN1"/>
<keyword evidence="2" id="KW-1133">Transmembrane helix</keyword>
<feature type="region of interest" description="Disordered" evidence="1">
    <location>
        <begin position="1"/>
        <end position="30"/>
    </location>
</feature>
<feature type="compositionally biased region" description="Pro residues" evidence="1">
    <location>
        <begin position="48"/>
        <end position="83"/>
    </location>
</feature>
<feature type="region of interest" description="Disordered" evidence="1">
    <location>
        <begin position="44"/>
        <end position="111"/>
    </location>
</feature>
<reference evidence="3 4" key="1">
    <citation type="journal article" date="2016" name="Nat. Commun.">
        <title>Thousands of microbial genomes shed light on interconnected biogeochemical processes in an aquifer system.</title>
        <authorList>
            <person name="Anantharaman K."/>
            <person name="Brown C.T."/>
            <person name="Hug L.A."/>
            <person name="Sharon I."/>
            <person name="Castelle C.J."/>
            <person name="Probst A.J."/>
            <person name="Thomas B.C."/>
            <person name="Singh A."/>
            <person name="Wilkins M.J."/>
            <person name="Karaoz U."/>
            <person name="Brodie E.L."/>
            <person name="Williams K.H."/>
            <person name="Hubbard S.S."/>
            <person name="Banfield J.F."/>
        </authorList>
    </citation>
    <scope>NUCLEOTIDE SEQUENCE [LARGE SCALE GENOMIC DNA]</scope>
</reference>
<organism evidence="3 4">
    <name type="scientific">Candidatus Kaiserbacteria bacterium RIFCSPLOWO2_01_FULL_54_20</name>
    <dbReference type="NCBI Taxonomy" id="1798513"/>
    <lineage>
        <taxon>Bacteria</taxon>
        <taxon>Candidatus Kaiseribacteriota</taxon>
    </lineage>
</organism>
<feature type="compositionally biased region" description="Basic and acidic residues" evidence="1">
    <location>
        <begin position="100"/>
        <end position="111"/>
    </location>
</feature>
<sequence>MADEIPTTAPAGTSNVGEGQPTPPPQPIEEARFIEEVVIKPAPAKQVVPPPPPIQTPPPPPVPPKAPIQIPVPTPPVESPPISPLSESIPAVSPPPPPHTPEELKKEDEAISKILKDIKLPERHDAPGEVQKPKEVHVFDTMLGVSSDTKQNAPEKPLPESAKAPENSPATHEGDIAPGKAVGTTPGGDLISSIVSPFRTLKNDLQDIVRDKKISLVRAVALESEKQYAQSDVVEREQIKAVRSRRTFRILFAVFLLSALGAAASFGVYITMQERSGIPPRETGNSLLFAEKNYSFPLENRSSLEVKRLVAQARADSGATLGSITRFVPTTLETTPEGAETERPLILEEFLRALGTRASPDLLRALSSEFFFGIHTVDENAPIFVIPVLSYERAFAGMLAWEQTMNADLAPAFTTVPDQVLGVNGLPEKRRFEDVVMRNYDVRALKNDAGTIELYYSFPTQHLLIIGESVYSFTEILSRLRAERKL</sequence>
<evidence type="ECO:0000313" key="4">
    <source>
        <dbReference type="Proteomes" id="UP000178427"/>
    </source>
</evidence>
<evidence type="ECO:0000256" key="2">
    <source>
        <dbReference type="SAM" id="Phobius"/>
    </source>
</evidence>
<gene>
    <name evidence="3" type="ORF">A3A40_00860</name>
</gene>
<comment type="caution">
    <text evidence="3">The sequence shown here is derived from an EMBL/GenBank/DDBJ whole genome shotgun (WGS) entry which is preliminary data.</text>
</comment>
<keyword evidence="2" id="KW-0472">Membrane</keyword>
<name>A0A1F6EIN1_9BACT</name>
<evidence type="ECO:0000313" key="3">
    <source>
        <dbReference type="EMBL" id="OGG73499.1"/>
    </source>
</evidence>
<proteinExistence type="predicted"/>
<protein>
    <submittedName>
        <fullName evidence="3">Uncharacterized protein</fullName>
    </submittedName>
</protein>
<dbReference type="Proteomes" id="UP000178427">
    <property type="component" value="Unassembled WGS sequence"/>
</dbReference>
<accession>A0A1F6EIN1</accession>
<evidence type="ECO:0000256" key="1">
    <source>
        <dbReference type="SAM" id="MobiDB-lite"/>
    </source>
</evidence>
<dbReference type="STRING" id="1798513.A3A40_00860"/>
<feature type="transmembrane region" description="Helical" evidence="2">
    <location>
        <begin position="250"/>
        <end position="272"/>
    </location>
</feature>
<dbReference type="EMBL" id="MFMA01000052">
    <property type="protein sequence ID" value="OGG73499.1"/>
    <property type="molecule type" value="Genomic_DNA"/>
</dbReference>
<keyword evidence="2" id="KW-0812">Transmembrane</keyword>